<dbReference type="InterPro" id="IPR002912">
    <property type="entry name" value="ACT_dom"/>
</dbReference>
<comment type="similarity">
    <text evidence="1">Belongs to the UPF0735 family.</text>
</comment>
<name>A0A7X2P6U3_9FIRM</name>
<proteinExistence type="inferred from homology"/>
<dbReference type="HAMAP" id="MF_00707">
    <property type="entry name" value="UPF0735"/>
    <property type="match status" value="1"/>
</dbReference>
<dbReference type="PROSITE" id="PS51671">
    <property type="entry name" value="ACT"/>
    <property type="match status" value="1"/>
</dbReference>
<dbReference type="EMBL" id="VUMV01000002">
    <property type="protein sequence ID" value="MST81284.1"/>
    <property type="molecule type" value="Genomic_DNA"/>
</dbReference>
<dbReference type="RefSeq" id="WP_154457108.1">
    <property type="nucleotide sequence ID" value="NZ_VUMV01000002.1"/>
</dbReference>
<comment type="caution">
    <text evidence="3">The sequence shown here is derived from an EMBL/GenBank/DDBJ whole genome shotgun (WGS) entry which is preliminary data.</text>
</comment>
<dbReference type="InterPro" id="IPR008310">
    <property type="entry name" value="UPF0735_ACT_dom-cont"/>
</dbReference>
<organism evidence="3 4">
    <name type="scientific">Bilifractor porci</name>
    <dbReference type="NCBI Taxonomy" id="2606636"/>
    <lineage>
        <taxon>Bacteria</taxon>
        <taxon>Bacillati</taxon>
        <taxon>Bacillota</taxon>
        <taxon>Clostridia</taxon>
        <taxon>Lachnospirales</taxon>
        <taxon>Lachnospiraceae</taxon>
        <taxon>Bilifractor</taxon>
    </lineage>
</organism>
<evidence type="ECO:0000259" key="2">
    <source>
        <dbReference type="PROSITE" id="PS51671"/>
    </source>
</evidence>
<evidence type="ECO:0000313" key="3">
    <source>
        <dbReference type="EMBL" id="MST81284.1"/>
    </source>
</evidence>
<evidence type="ECO:0000256" key="1">
    <source>
        <dbReference type="HAMAP-Rule" id="MF_00707"/>
    </source>
</evidence>
<dbReference type="SUPFAM" id="SSF55021">
    <property type="entry name" value="ACT-like"/>
    <property type="match status" value="1"/>
</dbReference>
<feature type="domain" description="ACT" evidence="2">
    <location>
        <begin position="68"/>
        <end position="142"/>
    </location>
</feature>
<sequence length="143" mass="16123">MGDTYYLVREKAVPEVLLKVLQARRLIEERRMTVQQATEEAGISRSSFYKYQDDIYPFHDTAKGKTITIVLQVKDETGILSDVLHVIAEYHGNILTIHQSIPLNGVATLTISVEIPQQGDVAGMLSKIEERSGVRELRILGRE</sequence>
<reference evidence="3 4" key="1">
    <citation type="submission" date="2019-08" db="EMBL/GenBank/DDBJ databases">
        <title>In-depth cultivation of the pig gut microbiome towards novel bacterial diversity and tailored functional studies.</title>
        <authorList>
            <person name="Wylensek D."/>
            <person name="Hitch T.C.A."/>
            <person name="Clavel T."/>
        </authorList>
    </citation>
    <scope>NUCLEOTIDE SEQUENCE [LARGE SCALE GENOMIC DNA]</scope>
    <source>
        <strain evidence="3 4">Oil+RF-744-WCA-WT-13</strain>
    </source>
</reference>
<dbReference type="Gene3D" id="3.30.70.260">
    <property type="match status" value="1"/>
</dbReference>
<dbReference type="AlphaFoldDB" id="A0A7X2P6U3"/>
<dbReference type="InterPro" id="IPR045865">
    <property type="entry name" value="ACT-like_dom_sf"/>
</dbReference>
<keyword evidence="4" id="KW-1185">Reference proteome</keyword>
<protein>
    <recommendedName>
        <fullName evidence="1">UPF0735 ACT domain-containing protein FYJ60_03000</fullName>
    </recommendedName>
</protein>
<dbReference type="Proteomes" id="UP000466864">
    <property type="component" value="Unassembled WGS sequence"/>
</dbReference>
<gene>
    <name evidence="3" type="ORF">FYJ60_03000</name>
</gene>
<evidence type="ECO:0000313" key="4">
    <source>
        <dbReference type="Proteomes" id="UP000466864"/>
    </source>
</evidence>
<accession>A0A7X2P6U3</accession>
<dbReference type="Pfam" id="PF01842">
    <property type="entry name" value="ACT"/>
    <property type="match status" value="1"/>
</dbReference>
<dbReference type="PIRSF" id="PIRSF025624">
    <property type="entry name" value="ACT_PheB"/>
    <property type="match status" value="1"/>
</dbReference>
<dbReference type="NCBIfam" id="NF003361">
    <property type="entry name" value="PRK04435.1"/>
    <property type="match status" value="1"/>
</dbReference>